<evidence type="ECO:0000256" key="5">
    <source>
        <dbReference type="ARBA" id="ARBA00022741"/>
    </source>
</evidence>
<dbReference type="EMBL" id="JAVCWF010000001">
    <property type="protein sequence ID" value="MDQ7938493.1"/>
    <property type="molecule type" value="Genomic_DNA"/>
</dbReference>
<evidence type="ECO:0000313" key="13">
    <source>
        <dbReference type="EMBL" id="MDQ7938493.1"/>
    </source>
</evidence>
<proteinExistence type="inferred from homology"/>
<dbReference type="InterPro" id="IPR004101">
    <property type="entry name" value="Mur_ligase_C"/>
</dbReference>
<evidence type="ECO:0000256" key="10">
    <source>
        <dbReference type="PIRNR" id="PIRNR001563"/>
    </source>
</evidence>
<dbReference type="PIRSF" id="PIRSF001563">
    <property type="entry name" value="Folylpolyglu_synth"/>
    <property type="match status" value="1"/>
</dbReference>
<keyword evidence="4" id="KW-0479">Metal-binding</keyword>
<sequence>MDSATIQQQYEALVAQLNQAMLVTKHDRVPLLRRIMAHLGQPDRYYHVCHLAGTNGKGSTGAMLASVLRAQGYRVGRFSSPAINDDREQLQLNGQWISPADFIDTYHEIVSVLTNMGLQAADISIFEWYFLIGTVWFRNQKVDWAVVEAGLGGQYDATNALAGPQLTIFTKIALDHQKILGRTITAIAQNKSKIIKPKTQVVTLADQNPAALKVLKAEADRQGVPLIQAHDLRLTVQQATIKGTLITATSDLFDWSALQLGLVGAYQVQNLGLVLTALAVLQRQHVAISGQAVRQGLQQVTLPGRLTVLQQQPLILADGAHNPDGIQALVKSVQALLPQRHLIWVVGVLRDKDYQTMLTTVLPAADVLITNTPANPERALPAAQLAQTATALRSGNSPVILVADEIQDALNLAQQQATATSAIIVTGSFYVMRELQQQGWQVFPDDQ</sequence>
<evidence type="ECO:0000256" key="4">
    <source>
        <dbReference type="ARBA" id="ARBA00022723"/>
    </source>
</evidence>
<dbReference type="Gene3D" id="3.90.190.20">
    <property type="entry name" value="Mur ligase, C-terminal domain"/>
    <property type="match status" value="1"/>
</dbReference>
<evidence type="ECO:0000256" key="7">
    <source>
        <dbReference type="ARBA" id="ARBA00022842"/>
    </source>
</evidence>
<dbReference type="Pfam" id="PF02875">
    <property type="entry name" value="Mur_ligase_C"/>
    <property type="match status" value="1"/>
</dbReference>
<accession>A0ABU1ADM9</accession>
<keyword evidence="3 10" id="KW-0436">Ligase</keyword>
<dbReference type="PANTHER" id="PTHR11136:SF0">
    <property type="entry name" value="DIHYDROFOLATE SYNTHETASE-RELATED"/>
    <property type="match status" value="1"/>
</dbReference>
<dbReference type="RefSeq" id="WP_308704171.1">
    <property type="nucleotide sequence ID" value="NZ_AP027463.1"/>
</dbReference>
<dbReference type="Gene3D" id="3.40.1190.10">
    <property type="entry name" value="Mur-like, catalytic domain"/>
    <property type="match status" value="1"/>
</dbReference>
<dbReference type="InterPro" id="IPR013221">
    <property type="entry name" value="Mur_ligase_cen"/>
</dbReference>
<comment type="catalytic activity">
    <reaction evidence="9">
        <text>(6S)-5,6,7,8-tetrahydrofolyl-(gamma-L-Glu)(n) + L-glutamate + ATP = (6S)-5,6,7,8-tetrahydrofolyl-(gamma-L-Glu)(n+1) + ADP + phosphate + H(+)</text>
        <dbReference type="Rhea" id="RHEA:10580"/>
        <dbReference type="Rhea" id="RHEA-COMP:14738"/>
        <dbReference type="Rhea" id="RHEA-COMP:14740"/>
        <dbReference type="ChEBI" id="CHEBI:15378"/>
        <dbReference type="ChEBI" id="CHEBI:29985"/>
        <dbReference type="ChEBI" id="CHEBI:30616"/>
        <dbReference type="ChEBI" id="CHEBI:43474"/>
        <dbReference type="ChEBI" id="CHEBI:141005"/>
        <dbReference type="ChEBI" id="CHEBI:456216"/>
        <dbReference type="EC" id="6.3.2.17"/>
    </reaction>
</comment>
<keyword evidence="7" id="KW-0460">Magnesium</keyword>
<evidence type="ECO:0000259" key="12">
    <source>
        <dbReference type="Pfam" id="PF08245"/>
    </source>
</evidence>
<evidence type="ECO:0000256" key="2">
    <source>
        <dbReference type="ARBA" id="ARBA00013025"/>
    </source>
</evidence>
<dbReference type="SUPFAM" id="SSF53623">
    <property type="entry name" value="MurD-like peptide ligases, catalytic domain"/>
    <property type="match status" value="1"/>
</dbReference>
<dbReference type="NCBIfam" id="TIGR01499">
    <property type="entry name" value="folC"/>
    <property type="match status" value="1"/>
</dbReference>
<comment type="similarity">
    <text evidence="1 10">Belongs to the folylpolyglutamate synthase family.</text>
</comment>
<keyword evidence="5 10" id="KW-0547">Nucleotide-binding</keyword>
<evidence type="ECO:0000256" key="1">
    <source>
        <dbReference type="ARBA" id="ARBA00008276"/>
    </source>
</evidence>
<dbReference type="InterPro" id="IPR001645">
    <property type="entry name" value="Folylpolyglutamate_synth"/>
</dbReference>
<dbReference type="SUPFAM" id="SSF53244">
    <property type="entry name" value="MurD-like peptide ligases, peptide-binding domain"/>
    <property type="match status" value="1"/>
</dbReference>
<evidence type="ECO:0000259" key="11">
    <source>
        <dbReference type="Pfam" id="PF02875"/>
    </source>
</evidence>
<evidence type="ECO:0000256" key="8">
    <source>
        <dbReference type="ARBA" id="ARBA00030592"/>
    </source>
</evidence>
<dbReference type="EC" id="6.3.2.17" evidence="2"/>
<dbReference type="Proteomes" id="UP001227831">
    <property type="component" value="Unassembled WGS sequence"/>
</dbReference>
<name>A0ABU1ADM9_9LACO</name>
<reference evidence="13 14" key="1">
    <citation type="journal article" date="2023" name="Int. J. Syst. Evol. Microbiol.">
        <title>Lactiplantibacillus brownii sp. nov., a novel psychrotolerant species isolated from sauerkraut.</title>
        <authorList>
            <person name="Heng Y.C."/>
            <person name="Silvaraju S."/>
            <person name="Lee J.K.Y."/>
            <person name="Kittelmann S."/>
        </authorList>
    </citation>
    <scope>NUCLEOTIDE SEQUENCE [LARGE SCALE GENOMIC DNA]</scope>
    <source>
        <strain evidence="13 14">WILCCON 0030</strain>
    </source>
</reference>
<feature type="domain" description="Mur ligase central" evidence="12">
    <location>
        <begin position="138"/>
        <end position="276"/>
    </location>
</feature>
<keyword evidence="14" id="KW-1185">Reference proteome</keyword>
<comment type="caution">
    <text evidence="13">The sequence shown here is derived from an EMBL/GenBank/DDBJ whole genome shotgun (WGS) entry which is preliminary data.</text>
</comment>
<evidence type="ECO:0000313" key="14">
    <source>
        <dbReference type="Proteomes" id="UP001227831"/>
    </source>
</evidence>
<dbReference type="Pfam" id="PF08245">
    <property type="entry name" value="Mur_ligase_M"/>
    <property type="match status" value="1"/>
</dbReference>
<protein>
    <recommendedName>
        <fullName evidence="2">tetrahydrofolate synthase</fullName>
        <ecNumber evidence="2">6.3.2.17</ecNumber>
    </recommendedName>
    <alternativeName>
        <fullName evidence="8">Tetrahydrofolylpolyglutamate synthase</fullName>
    </alternativeName>
</protein>
<dbReference type="PANTHER" id="PTHR11136">
    <property type="entry name" value="FOLYLPOLYGLUTAMATE SYNTHASE-RELATED"/>
    <property type="match status" value="1"/>
</dbReference>
<keyword evidence="6 10" id="KW-0067">ATP-binding</keyword>
<evidence type="ECO:0000256" key="6">
    <source>
        <dbReference type="ARBA" id="ARBA00022840"/>
    </source>
</evidence>
<dbReference type="InterPro" id="IPR036615">
    <property type="entry name" value="Mur_ligase_C_dom_sf"/>
</dbReference>
<evidence type="ECO:0000256" key="3">
    <source>
        <dbReference type="ARBA" id="ARBA00022598"/>
    </source>
</evidence>
<gene>
    <name evidence="13" type="ORF">RA086_12825</name>
</gene>
<evidence type="ECO:0000256" key="9">
    <source>
        <dbReference type="ARBA" id="ARBA00047493"/>
    </source>
</evidence>
<feature type="domain" description="Mur ligase C-terminal" evidence="11">
    <location>
        <begin position="304"/>
        <end position="429"/>
    </location>
</feature>
<dbReference type="InterPro" id="IPR036565">
    <property type="entry name" value="Mur-like_cat_sf"/>
</dbReference>
<organism evidence="13 14">
    <name type="scientific">Lactiplantibacillus brownii</name>
    <dbReference type="NCBI Taxonomy" id="3069269"/>
    <lineage>
        <taxon>Bacteria</taxon>
        <taxon>Bacillati</taxon>
        <taxon>Bacillota</taxon>
        <taxon>Bacilli</taxon>
        <taxon>Lactobacillales</taxon>
        <taxon>Lactobacillaceae</taxon>
        <taxon>Lactiplantibacillus</taxon>
    </lineage>
</organism>